<proteinExistence type="predicted"/>
<evidence type="ECO:0000256" key="1">
    <source>
        <dbReference type="SAM" id="MobiDB-lite"/>
    </source>
</evidence>
<evidence type="ECO:0000313" key="3">
    <source>
        <dbReference type="Proteomes" id="UP000199137"/>
    </source>
</evidence>
<sequence length="50" mass="5433">MLPERDRAARRRRTTLGAPGRADPIDADTGGHGKWTTGFWGRSGWRGGPA</sequence>
<reference evidence="2 3" key="1">
    <citation type="submission" date="2016-10" db="EMBL/GenBank/DDBJ databases">
        <authorList>
            <person name="de Groot N.N."/>
        </authorList>
    </citation>
    <scope>NUCLEOTIDE SEQUENCE [LARGE SCALE GENOMIC DNA]</scope>
    <source>
        <strain evidence="2 3">DSM 44637</strain>
    </source>
</reference>
<dbReference type="EMBL" id="FOWC01000002">
    <property type="protein sequence ID" value="SFO55614.1"/>
    <property type="molecule type" value="Genomic_DNA"/>
</dbReference>
<accession>A0A1I5I4U0</accession>
<dbReference type="STRING" id="112413.SAMN05421854_102271"/>
<gene>
    <name evidence="2" type="ORF">SAMN05421854_102271</name>
</gene>
<protein>
    <submittedName>
        <fullName evidence="2">Uncharacterized protein</fullName>
    </submittedName>
</protein>
<organism evidence="2 3">
    <name type="scientific">Amycolatopsis rubida</name>
    <dbReference type="NCBI Taxonomy" id="112413"/>
    <lineage>
        <taxon>Bacteria</taxon>
        <taxon>Bacillati</taxon>
        <taxon>Actinomycetota</taxon>
        <taxon>Actinomycetes</taxon>
        <taxon>Pseudonocardiales</taxon>
        <taxon>Pseudonocardiaceae</taxon>
        <taxon>Amycolatopsis</taxon>
    </lineage>
</organism>
<name>A0A1I5I4U0_9PSEU</name>
<feature type="region of interest" description="Disordered" evidence="1">
    <location>
        <begin position="1"/>
        <end position="50"/>
    </location>
</feature>
<evidence type="ECO:0000313" key="2">
    <source>
        <dbReference type="EMBL" id="SFO55614.1"/>
    </source>
</evidence>
<dbReference type="Proteomes" id="UP000199137">
    <property type="component" value="Unassembled WGS sequence"/>
</dbReference>
<dbReference type="AlphaFoldDB" id="A0A1I5I4U0"/>